<name>A0A7Y0FYG6_9HYPH</name>
<dbReference type="Pfam" id="PF02615">
    <property type="entry name" value="Ldh_2"/>
    <property type="match status" value="1"/>
</dbReference>
<dbReference type="PANTHER" id="PTHR11091">
    <property type="entry name" value="OXIDOREDUCTASE-RELATED"/>
    <property type="match status" value="1"/>
</dbReference>
<accession>A0A7Y0FYG6</accession>
<reference evidence="3 4" key="1">
    <citation type="submission" date="2020-04" db="EMBL/GenBank/DDBJ databases">
        <title>Rhizobium sp. S-51 isolated from soil.</title>
        <authorList>
            <person name="Dahal R.H."/>
        </authorList>
    </citation>
    <scope>NUCLEOTIDE SEQUENCE [LARGE SCALE GENOMIC DNA]</scope>
    <source>
        <strain evidence="3 4">S-51</strain>
    </source>
</reference>
<evidence type="ECO:0000313" key="3">
    <source>
        <dbReference type="EMBL" id="NML76996.1"/>
    </source>
</evidence>
<organism evidence="3 4">
    <name type="scientific">Rhizobium terricola</name>
    <dbReference type="NCBI Taxonomy" id="2728849"/>
    <lineage>
        <taxon>Bacteria</taxon>
        <taxon>Pseudomonadati</taxon>
        <taxon>Pseudomonadota</taxon>
        <taxon>Alphaproteobacteria</taxon>
        <taxon>Hyphomicrobiales</taxon>
        <taxon>Rhizobiaceae</taxon>
        <taxon>Rhizobium/Agrobacterium group</taxon>
        <taxon>Rhizobium</taxon>
    </lineage>
</organism>
<protein>
    <submittedName>
        <fullName evidence="3">Ldh family oxidoreductase</fullName>
    </submittedName>
</protein>
<dbReference type="InterPro" id="IPR043143">
    <property type="entry name" value="Mal/L-sulf/L-lact_DH-like_NADP"/>
</dbReference>
<evidence type="ECO:0000256" key="1">
    <source>
        <dbReference type="ARBA" id="ARBA00006056"/>
    </source>
</evidence>
<dbReference type="SUPFAM" id="SSF89733">
    <property type="entry name" value="L-sulfolactate dehydrogenase-like"/>
    <property type="match status" value="1"/>
</dbReference>
<dbReference type="Gene3D" id="1.10.1530.10">
    <property type="match status" value="1"/>
</dbReference>
<evidence type="ECO:0000256" key="2">
    <source>
        <dbReference type="ARBA" id="ARBA00023002"/>
    </source>
</evidence>
<evidence type="ECO:0000313" key="4">
    <source>
        <dbReference type="Proteomes" id="UP000541470"/>
    </source>
</evidence>
<proteinExistence type="inferred from homology"/>
<dbReference type="RefSeq" id="WP_169595563.1">
    <property type="nucleotide sequence ID" value="NZ_JABBGK010000010.1"/>
</dbReference>
<sequence length="340" mass="34981">MSGQMKSISIRDGRRLAYDACLGAGASPAMADALADATLSAACSGRPGMGFPHFLDYLHSIRDGRIAGKASPRFDHVLPAVIHADADGGIAQLGFDQIYNDFTDRVRTLGVAVFTQKNSYTAGELGYYVRRLAQDGLLSIAGSNGPALMAAAEGGSRVYCTNPLAFGAPLPSPLPPLVIDQATSATAFVNIVRAAEEGGAIPPGWATDETGAITTDPARAVLGALLPFGGYKGANIALLVEILSAGLSGAAWSTESPDFRTGNQTPAAGMTIVAISPVAADPDFAERVAAQFERLRAMGVHIPGGQIPSDVDETAMLPIDGDLLAEISGFADLAGAVPDR</sequence>
<dbReference type="PANTHER" id="PTHR11091:SF0">
    <property type="entry name" value="MALATE DEHYDROGENASE"/>
    <property type="match status" value="1"/>
</dbReference>
<dbReference type="InterPro" id="IPR043144">
    <property type="entry name" value="Mal/L-sulf/L-lact_DH-like_ah"/>
</dbReference>
<dbReference type="InterPro" id="IPR003767">
    <property type="entry name" value="Malate/L-lactate_DH-like"/>
</dbReference>
<dbReference type="Proteomes" id="UP000541470">
    <property type="component" value="Unassembled WGS sequence"/>
</dbReference>
<comment type="caution">
    <text evidence="3">The sequence shown here is derived from an EMBL/GenBank/DDBJ whole genome shotgun (WGS) entry which is preliminary data.</text>
</comment>
<dbReference type="AlphaFoldDB" id="A0A7Y0FYG6"/>
<dbReference type="InterPro" id="IPR036111">
    <property type="entry name" value="Mal/L-sulfo/L-lacto_DH-like_sf"/>
</dbReference>
<comment type="similarity">
    <text evidence="1">Belongs to the LDH2/MDH2 oxidoreductase family.</text>
</comment>
<gene>
    <name evidence="3" type="ORF">HHL25_22925</name>
</gene>
<dbReference type="GO" id="GO:0016491">
    <property type="term" value="F:oxidoreductase activity"/>
    <property type="evidence" value="ECO:0007669"/>
    <property type="project" value="UniProtKB-KW"/>
</dbReference>
<keyword evidence="2" id="KW-0560">Oxidoreductase</keyword>
<dbReference type="EMBL" id="JABBGK010000010">
    <property type="protein sequence ID" value="NML76996.1"/>
    <property type="molecule type" value="Genomic_DNA"/>
</dbReference>
<dbReference type="Gene3D" id="3.30.1370.60">
    <property type="entry name" value="Hypothetical oxidoreductase yiak, domain 2"/>
    <property type="match status" value="1"/>
</dbReference>
<keyword evidence="4" id="KW-1185">Reference proteome</keyword>